<evidence type="ECO:0000259" key="14">
    <source>
        <dbReference type="Pfam" id="PF07715"/>
    </source>
</evidence>
<keyword evidence="2 10" id="KW-0813">Transport</keyword>
<dbReference type="InterPro" id="IPR012910">
    <property type="entry name" value="Plug_dom"/>
</dbReference>
<evidence type="ECO:0000256" key="5">
    <source>
        <dbReference type="ARBA" id="ARBA00022729"/>
    </source>
</evidence>
<dbReference type="InterPro" id="IPR039426">
    <property type="entry name" value="TonB-dep_rcpt-like"/>
</dbReference>
<dbReference type="GO" id="GO:0015344">
    <property type="term" value="F:siderophore uptake transmembrane transporter activity"/>
    <property type="evidence" value="ECO:0007669"/>
    <property type="project" value="TreeGrafter"/>
</dbReference>
<evidence type="ECO:0000256" key="6">
    <source>
        <dbReference type="ARBA" id="ARBA00023077"/>
    </source>
</evidence>
<dbReference type="RefSeq" id="WP_046996902.1">
    <property type="nucleotide sequence ID" value="NZ_JAIQ01000112.1"/>
</dbReference>
<dbReference type="PANTHER" id="PTHR30069:SF29">
    <property type="entry name" value="HEMOGLOBIN AND HEMOGLOBIN-HAPTOGLOBIN-BINDING PROTEIN 1-RELATED"/>
    <property type="match status" value="1"/>
</dbReference>
<keyword evidence="5 12" id="KW-0732">Signal</keyword>
<dbReference type="Gene3D" id="2.170.130.10">
    <property type="entry name" value="TonB-dependent receptor, plug domain"/>
    <property type="match status" value="1"/>
</dbReference>
<feature type="signal peptide" evidence="12">
    <location>
        <begin position="1"/>
        <end position="20"/>
    </location>
</feature>
<dbReference type="InterPro" id="IPR037066">
    <property type="entry name" value="Plug_dom_sf"/>
</dbReference>
<keyword evidence="8" id="KW-0675">Receptor</keyword>
<dbReference type="GO" id="GO:0044718">
    <property type="term" value="P:siderophore transmembrane transport"/>
    <property type="evidence" value="ECO:0007669"/>
    <property type="project" value="TreeGrafter"/>
</dbReference>
<accession>A0A0G9JWW1</accession>
<dbReference type="Gene3D" id="2.40.170.20">
    <property type="entry name" value="TonB-dependent receptor, beta-barrel domain"/>
    <property type="match status" value="1"/>
</dbReference>
<sequence length="619" mass="69286">MKKISTSLVASFFLATNLFSTDTLETITVTSATKTEQSIKDVTSNIDVITAEEIEEKHYTTVVDALNTIPGISFTSNGGMGQPTSVYLRGMDSNKTLVLIDGIRYNDPTGLSGANFAHLMVTDIERIEVIKGAQSSIWGADASAGVINIITKKSKEGTFTNISTEYGSYNFKKVNAGVSHKNKKFDAKLNVLRVDTDGFTSISPKGSDIDDFEDDEYKNTSIDLKAGYNFNENNRLSVGHNIIKSKTNYDSILSDASWNTDPIASANSKAKVKSNNSYSNINYENVNSFATTNVYANRSTFERRDDNPSISDFDGSVDEYGIKTTIPYLDNSSFITVGTDYKEYEHENNLKKTYDSKAIYLTNNNKFFNDNTIFTQSLRFDDYDKFDDKTTGKVGIKQYIVDELNISSNYGTGYNVPTIYQLFEPAQDWGWGPSPVGNADLQPEKTKGYDIGIEYKGFSITYFHTKVNNMISWGNGYENIDGDSKLKGTEVAYKNGITEDIFLNLGYTNLSAKDADDERLLNRPKNKFTFGADYYGIEKFHFNVNGEYIGSRKSAGFVDYNENVKTGNYTLWNTVINYEINKNFSAFIKVNNIFDKQYQVLDGYATEERSGYLGLKATF</sequence>
<comment type="subcellular location">
    <subcellularLocation>
        <location evidence="1 10">Cell outer membrane</location>
        <topology evidence="1 10">Multi-pass membrane protein</topology>
    </subcellularLocation>
</comment>
<name>A0A0G9JWW1_9BACT</name>
<organism evidence="15 16">
    <name type="scientific">Aliarcobacter butzleri L348</name>
    <dbReference type="NCBI Taxonomy" id="1447256"/>
    <lineage>
        <taxon>Bacteria</taxon>
        <taxon>Pseudomonadati</taxon>
        <taxon>Campylobacterota</taxon>
        <taxon>Epsilonproteobacteria</taxon>
        <taxon>Campylobacterales</taxon>
        <taxon>Arcobacteraceae</taxon>
        <taxon>Aliarcobacter</taxon>
    </lineage>
</organism>
<dbReference type="Pfam" id="PF00593">
    <property type="entry name" value="TonB_dep_Rec_b-barrel"/>
    <property type="match status" value="1"/>
</dbReference>
<evidence type="ECO:0000256" key="11">
    <source>
        <dbReference type="RuleBase" id="RU003357"/>
    </source>
</evidence>
<evidence type="ECO:0000313" key="15">
    <source>
        <dbReference type="EMBL" id="KLD98756.1"/>
    </source>
</evidence>
<evidence type="ECO:0000256" key="1">
    <source>
        <dbReference type="ARBA" id="ARBA00004571"/>
    </source>
</evidence>
<dbReference type="AlphaFoldDB" id="A0A0G9JWW1"/>
<feature type="chain" id="PRO_5002578547" description="TonB-denpendent receptor" evidence="12">
    <location>
        <begin position="21"/>
        <end position="619"/>
    </location>
</feature>
<keyword evidence="6 11" id="KW-0798">TonB box</keyword>
<evidence type="ECO:0000256" key="2">
    <source>
        <dbReference type="ARBA" id="ARBA00022448"/>
    </source>
</evidence>
<evidence type="ECO:0000256" key="3">
    <source>
        <dbReference type="ARBA" id="ARBA00022452"/>
    </source>
</evidence>
<evidence type="ECO:0000256" key="12">
    <source>
        <dbReference type="SAM" id="SignalP"/>
    </source>
</evidence>
<dbReference type="InterPro" id="IPR036942">
    <property type="entry name" value="Beta-barrel_TonB_sf"/>
</dbReference>
<evidence type="ECO:0008006" key="17">
    <source>
        <dbReference type="Google" id="ProtNLM"/>
    </source>
</evidence>
<feature type="domain" description="TonB-dependent receptor plug" evidence="14">
    <location>
        <begin position="39"/>
        <end position="146"/>
    </location>
</feature>
<dbReference type="GO" id="GO:0009279">
    <property type="term" value="C:cell outer membrane"/>
    <property type="evidence" value="ECO:0007669"/>
    <property type="project" value="UniProtKB-SubCell"/>
</dbReference>
<reference evidence="15 16" key="1">
    <citation type="submission" date="2014-01" db="EMBL/GenBank/DDBJ databases">
        <title>Development of a Comparative Genomic Fingerprinting Assay for High Resolution Genotyping of Arcobacter butzleri.</title>
        <authorList>
            <person name="Webb A.L."/>
            <person name="Inglis G.D."/>
            <person name="Kruczkiewicz P."/>
            <person name="Selinger L.B."/>
            <person name="Taboada E.N."/>
        </authorList>
    </citation>
    <scope>NUCLEOTIDE SEQUENCE [LARGE SCALE GENOMIC DNA]</scope>
    <source>
        <strain evidence="15 16">L348</strain>
    </source>
</reference>
<evidence type="ECO:0000256" key="9">
    <source>
        <dbReference type="ARBA" id="ARBA00023237"/>
    </source>
</evidence>
<dbReference type="PROSITE" id="PS52016">
    <property type="entry name" value="TONB_DEPENDENT_REC_3"/>
    <property type="match status" value="1"/>
</dbReference>
<evidence type="ECO:0000259" key="13">
    <source>
        <dbReference type="Pfam" id="PF00593"/>
    </source>
</evidence>
<evidence type="ECO:0000256" key="10">
    <source>
        <dbReference type="PROSITE-ProRule" id="PRU01360"/>
    </source>
</evidence>
<dbReference type="Pfam" id="PF07715">
    <property type="entry name" value="Plug"/>
    <property type="match status" value="1"/>
</dbReference>
<dbReference type="SUPFAM" id="SSF56935">
    <property type="entry name" value="Porins"/>
    <property type="match status" value="1"/>
</dbReference>
<keyword evidence="4 10" id="KW-0812">Transmembrane</keyword>
<proteinExistence type="inferred from homology"/>
<evidence type="ECO:0000256" key="4">
    <source>
        <dbReference type="ARBA" id="ARBA00022692"/>
    </source>
</evidence>
<comment type="similarity">
    <text evidence="10 11">Belongs to the TonB-dependent receptor family.</text>
</comment>
<feature type="domain" description="TonB-dependent receptor-like beta-barrel" evidence="13">
    <location>
        <begin position="195"/>
        <end position="593"/>
    </location>
</feature>
<gene>
    <name evidence="15" type="ORF">AA20_07990</name>
</gene>
<dbReference type="Proteomes" id="UP000035514">
    <property type="component" value="Unassembled WGS sequence"/>
</dbReference>
<comment type="caution">
    <text evidence="15">The sequence shown here is derived from an EMBL/GenBank/DDBJ whole genome shotgun (WGS) entry which is preliminary data.</text>
</comment>
<keyword evidence="9 10" id="KW-0998">Cell outer membrane</keyword>
<evidence type="ECO:0000256" key="7">
    <source>
        <dbReference type="ARBA" id="ARBA00023136"/>
    </source>
</evidence>
<dbReference type="InterPro" id="IPR000531">
    <property type="entry name" value="Beta-barrel_TonB"/>
</dbReference>
<evidence type="ECO:0000313" key="16">
    <source>
        <dbReference type="Proteomes" id="UP000035514"/>
    </source>
</evidence>
<dbReference type="EMBL" id="JAIQ01000112">
    <property type="protein sequence ID" value="KLD98756.1"/>
    <property type="molecule type" value="Genomic_DNA"/>
</dbReference>
<keyword evidence="7 10" id="KW-0472">Membrane</keyword>
<evidence type="ECO:0000256" key="8">
    <source>
        <dbReference type="ARBA" id="ARBA00023170"/>
    </source>
</evidence>
<keyword evidence="3 10" id="KW-1134">Transmembrane beta strand</keyword>
<protein>
    <recommendedName>
        <fullName evidence="17">TonB-denpendent receptor</fullName>
    </recommendedName>
</protein>
<dbReference type="PATRIC" id="fig|1447256.3.peg.1557"/>
<dbReference type="CDD" id="cd01347">
    <property type="entry name" value="ligand_gated_channel"/>
    <property type="match status" value="1"/>
</dbReference>
<dbReference type="PANTHER" id="PTHR30069">
    <property type="entry name" value="TONB-DEPENDENT OUTER MEMBRANE RECEPTOR"/>
    <property type="match status" value="1"/>
</dbReference>